<dbReference type="EMBL" id="CAMKVN010018860">
    <property type="protein sequence ID" value="CAI2198527.1"/>
    <property type="molecule type" value="Genomic_DNA"/>
</dbReference>
<gene>
    <name evidence="6" type="ORF">FWILDA_LOCUS18617</name>
</gene>
<feature type="non-terminal residue" evidence="6">
    <location>
        <position position="365"/>
    </location>
</feature>
<dbReference type="GO" id="GO:0004497">
    <property type="term" value="F:monooxygenase activity"/>
    <property type="evidence" value="ECO:0007669"/>
    <property type="project" value="UniProtKB-KW"/>
</dbReference>
<dbReference type="InterPro" id="IPR002938">
    <property type="entry name" value="FAD-bd"/>
</dbReference>
<dbReference type="PANTHER" id="PTHR47178">
    <property type="entry name" value="MONOOXYGENASE, FAD-BINDING"/>
    <property type="match status" value="1"/>
</dbReference>
<comment type="caution">
    <text evidence="6">The sequence shown here is derived from an EMBL/GenBank/DDBJ whole genome shotgun (WGS) entry which is preliminary data.</text>
</comment>
<accession>A0A9W4TB66</accession>
<keyword evidence="3" id="KW-0560">Oxidoreductase</keyword>
<evidence type="ECO:0000256" key="4">
    <source>
        <dbReference type="ARBA" id="ARBA00023033"/>
    </source>
</evidence>
<dbReference type="AlphaFoldDB" id="A0A9W4TB66"/>
<feature type="non-terminal residue" evidence="6">
    <location>
        <position position="1"/>
    </location>
</feature>
<keyword evidence="7" id="KW-1185">Reference proteome</keyword>
<dbReference type="SUPFAM" id="SSF51905">
    <property type="entry name" value="FAD/NAD(P)-binding domain"/>
    <property type="match status" value="1"/>
</dbReference>
<name>A0A9W4TB66_9GLOM</name>
<dbReference type="GO" id="GO:0071949">
    <property type="term" value="F:FAD binding"/>
    <property type="evidence" value="ECO:0007669"/>
    <property type="project" value="InterPro"/>
</dbReference>
<evidence type="ECO:0000256" key="2">
    <source>
        <dbReference type="ARBA" id="ARBA00022827"/>
    </source>
</evidence>
<evidence type="ECO:0000256" key="1">
    <source>
        <dbReference type="ARBA" id="ARBA00022630"/>
    </source>
</evidence>
<evidence type="ECO:0000313" key="7">
    <source>
        <dbReference type="Proteomes" id="UP001153678"/>
    </source>
</evidence>
<evidence type="ECO:0000259" key="5">
    <source>
        <dbReference type="Pfam" id="PF01494"/>
    </source>
</evidence>
<organism evidence="6 7">
    <name type="scientific">Funneliformis geosporum</name>
    <dbReference type="NCBI Taxonomy" id="1117311"/>
    <lineage>
        <taxon>Eukaryota</taxon>
        <taxon>Fungi</taxon>
        <taxon>Fungi incertae sedis</taxon>
        <taxon>Mucoromycota</taxon>
        <taxon>Glomeromycotina</taxon>
        <taxon>Glomeromycetes</taxon>
        <taxon>Glomerales</taxon>
        <taxon>Glomeraceae</taxon>
        <taxon>Funneliformis</taxon>
    </lineage>
</organism>
<proteinExistence type="predicted"/>
<protein>
    <submittedName>
        <fullName evidence="6">1207_t:CDS:1</fullName>
    </submittedName>
</protein>
<keyword evidence="1" id="KW-0285">Flavoprotein</keyword>
<dbReference type="PANTHER" id="PTHR47178:SF6">
    <property type="entry name" value="FAD-BINDING DOMAIN-CONTAINING PROTEIN"/>
    <property type="match status" value="1"/>
</dbReference>
<feature type="domain" description="FAD-binding" evidence="5">
    <location>
        <begin position="122"/>
        <end position="170"/>
    </location>
</feature>
<evidence type="ECO:0000313" key="6">
    <source>
        <dbReference type="EMBL" id="CAI2198527.1"/>
    </source>
</evidence>
<reference evidence="6" key="1">
    <citation type="submission" date="2022-08" db="EMBL/GenBank/DDBJ databases">
        <authorList>
            <person name="Kallberg Y."/>
            <person name="Tangrot J."/>
            <person name="Rosling A."/>
        </authorList>
    </citation>
    <scope>NUCLEOTIDE SEQUENCE</scope>
    <source>
        <strain evidence="6">Wild A</strain>
    </source>
</reference>
<dbReference type="InterPro" id="IPR036188">
    <property type="entry name" value="FAD/NAD-bd_sf"/>
</dbReference>
<dbReference type="Proteomes" id="UP001153678">
    <property type="component" value="Unassembled WGS sequence"/>
</dbReference>
<dbReference type="Gene3D" id="3.50.50.60">
    <property type="entry name" value="FAD/NAD(P)-binding domain"/>
    <property type="match status" value="1"/>
</dbReference>
<evidence type="ECO:0000256" key="3">
    <source>
        <dbReference type="ARBA" id="ARBA00023002"/>
    </source>
</evidence>
<dbReference type="Pfam" id="PF01494">
    <property type="entry name" value="FAD_binding_3"/>
    <property type="match status" value="1"/>
</dbReference>
<keyword evidence="2" id="KW-0274">FAD</keyword>
<dbReference type="OrthoDB" id="655030at2759"/>
<keyword evidence="4" id="KW-0503">Monooxygenase</keyword>
<sequence>LAHSIQKNHNVIEKKFNVKIFDREPNPQDRWQGYHITLNCTGVRSLIKCIPESIATRLHEVIPDSISDGIENHVMTIHDHIGNVLLKSPEYQFQNVYEFSKLNNKFAFIVSYRDRLRDLLLEGIDVQWGKKCVGYHENEEGVWAIFEDGTRVRGDFLVGADGIHSTIRKQKIPELKINNLGITQCLVDVAPNKELFDRMLSITGNGLIQSSMGPKGDCIFLFFRLIPIYSSNAIDESTRYRVTFSYSYPSEQHEKDDNWTYKDDELPTSKFPDDENPKVVFNDIKKRIKENRPQGGELTDVFLEIWELVKLRFENDYEKYPFKTLYPLRRRPLRDIDPETVDQWKTTRVTFLGDAVHAMNPWVGI</sequence>